<dbReference type="InParanoid" id="A0A067MZ29"/>
<sequence>MPLNQAIAVTHVSTLSTGTDAYIAVIDPGWTNFGVPHGGYMISLLLKACIHRQSKTRSPDCAHLAANFIRVSKLTEVNIEVKVVNEGKNFTYLDAVAKQDGNINISATFVFTNLPSIDSEIPARGFTLSPPHPQARRIPLPTHPSEARITPTDAAFNFSDHMKWAEDQVIQKRNEASWTKGNSSPIEVEPQRPGLEWGAWYELTDKEDIIDPAKLVVFADTFMDSPALLAPPNSISRRNGWFPTLGISMDFYFKLGDAFSSPTPLFAPRTVGLYSFGKFIVEGRHDQSVEVWTAPASIGSEGLIDKDWRSKAKILAVSTQAGLTIPLPDRNGSPSSKL</sequence>
<gene>
    <name evidence="2" type="ORF">BOTBODRAFT_151769</name>
</gene>
<dbReference type="EMBL" id="KL198017">
    <property type="protein sequence ID" value="KDQ20834.1"/>
    <property type="molecule type" value="Genomic_DNA"/>
</dbReference>
<keyword evidence="3" id="KW-1185">Reference proteome</keyword>
<evidence type="ECO:0000313" key="2">
    <source>
        <dbReference type="EMBL" id="KDQ20834.1"/>
    </source>
</evidence>
<proteinExistence type="predicted"/>
<dbReference type="PANTHER" id="PTHR38110">
    <property type="entry name" value="CHROMOSOME 23, WHOLE GENOME SHOTGUN SEQUENCE"/>
    <property type="match status" value="1"/>
</dbReference>
<dbReference type="AlphaFoldDB" id="A0A067MZ29"/>
<dbReference type="InterPro" id="IPR029069">
    <property type="entry name" value="HotDog_dom_sf"/>
</dbReference>
<reference evidence="3" key="1">
    <citation type="journal article" date="2014" name="Proc. Natl. Acad. Sci. U.S.A.">
        <title>Extensive sampling of basidiomycete genomes demonstrates inadequacy of the white-rot/brown-rot paradigm for wood decay fungi.</title>
        <authorList>
            <person name="Riley R."/>
            <person name="Salamov A.A."/>
            <person name="Brown D.W."/>
            <person name="Nagy L.G."/>
            <person name="Floudas D."/>
            <person name="Held B.W."/>
            <person name="Levasseur A."/>
            <person name="Lombard V."/>
            <person name="Morin E."/>
            <person name="Otillar R."/>
            <person name="Lindquist E.A."/>
            <person name="Sun H."/>
            <person name="LaButti K.M."/>
            <person name="Schmutz J."/>
            <person name="Jabbour D."/>
            <person name="Luo H."/>
            <person name="Baker S.E."/>
            <person name="Pisabarro A.G."/>
            <person name="Walton J.D."/>
            <person name="Blanchette R.A."/>
            <person name="Henrissat B."/>
            <person name="Martin F."/>
            <person name="Cullen D."/>
            <person name="Hibbett D.S."/>
            <person name="Grigoriev I.V."/>
        </authorList>
    </citation>
    <scope>NUCLEOTIDE SEQUENCE [LARGE SCALE GENOMIC DNA]</scope>
    <source>
        <strain evidence="3">FD-172 SS1</strain>
    </source>
</reference>
<dbReference type="Proteomes" id="UP000027195">
    <property type="component" value="Unassembled WGS sequence"/>
</dbReference>
<dbReference type="InterPro" id="IPR052389">
    <property type="entry name" value="Sec_Metab_Biosynth-Assoc"/>
</dbReference>
<accession>A0A067MZ29</accession>
<dbReference type="HOGENOM" id="CLU_071618_0_0_1"/>
<name>A0A067MZ29_BOTB1</name>
<dbReference type="SUPFAM" id="SSF54637">
    <property type="entry name" value="Thioesterase/thiol ester dehydrase-isomerase"/>
    <property type="match status" value="1"/>
</dbReference>
<dbReference type="InterPro" id="IPR049449">
    <property type="entry name" value="TesB_ACOT8-like_N"/>
</dbReference>
<organism evidence="2 3">
    <name type="scientific">Botryobasidium botryosum (strain FD-172 SS1)</name>
    <dbReference type="NCBI Taxonomy" id="930990"/>
    <lineage>
        <taxon>Eukaryota</taxon>
        <taxon>Fungi</taxon>
        <taxon>Dikarya</taxon>
        <taxon>Basidiomycota</taxon>
        <taxon>Agaricomycotina</taxon>
        <taxon>Agaricomycetes</taxon>
        <taxon>Cantharellales</taxon>
        <taxon>Botryobasidiaceae</taxon>
        <taxon>Botryobasidium</taxon>
    </lineage>
</organism>
<dbReference type="InterPro" id="IPR042171">
    <property type="entry name" value="Acyl-CoA_hotdog"/>
</dbReference>
<dbReference type="OrthoDB" id="2532955at2759"/>
<protein>
    <recommendedName>
        <fullName evidence="1">Acyl-CoA thioesterase-like N-terminal HotDog domain-containing protein</fullName>
    </recommendedName>
</protein>
<dbReference type="Pfam" id="PF13622">
    <property type="entry name" value="4HBT_3"/>
    <property type="match status" value="1"/>
</dbReference>
<dbReference type="Gene3D" id="2.40.160.210">
    <property type="entry name" value="Acyl-CoA thioesterase, double hotdog domain"/>
    <property type="match status" value="1"/>
</dbReference>
<dbReference type="STRING" id="930990.A0A067MZ29"/>
<dbReference type="PANTHER" id="PTHR38110:SF1">
    <property type="entry name" value="THIOESTERASE DOMAIN-CONTAINING PROTEIN"/>
    <property type="match status" value="1"/>
</dbReference>
<evidence type="ECO:0000259" key="1">
    <source>
        <dbReference type="Pfam" id="PF13622"/>
    </source>
</evidence>
<feature type="domain" description="Acyl-CoA thioesterase-like N-terminal HotDog" evidence="1">
    <location>
        <begin position="27"/>
        <end position="112"/>
    </location>
</feature>
<evidence type="ECO:0000313" key="3">
    <source>
        <dbReference type="Proteomes" id="UP000027195"/>
    </source>
</evidence>